<evidence type="ECO:0000256" key="2">
    <source>
        <dbReference type="SAM" id="MobiDB-lite"/>
    </source>
</evidence>
<keyword evidence="1" id="KW-0175">Coiled coil</keyword>
<sequence length="233" mass="27740">MASENNTGSDNTKRNRNDQNATKIQPMKKWKSVSDIYEPRRVTVTLSEGTLSLPHRLVYNETIGVLKENEKLKAELFDLKIQLLLIKKKYPLMLDGNGNNITKKYIDAVIELSNVRNERIRLEEMCDENEKKLNEQRRKMRRERMIHKKKQRNLLKRRRKIRSKLRKIRQKLHELNDKCDKRMSPIPNKDTKTEELKLRLSLANLILEEKEQTPCETNEQTAEDEDEQEEEES</sequence>
<evidence type="ECO:0000313" key="4">
    <source>
        <dbReference type="WBParaSite" id="mrna-Wban_06298"/>
    </source>
</evidence>
<reference evidence="3" key="1">
    <citation type="submission" date="2015-03" db="EMBL/GenBank/DDBJ databases">
        <title>Wuchereria bancrofti Genome Sequencing Papua New Guinea Strain.</title>
        <authorList>
            <person name="Small S.T."/>
            <person name="Serre D."/>
            <person name="Zimmerman P.A."/>
        </authorList>
    </citation>
    <scope>NUCLEOTIDE SEQUENCE [LARGE SCALE GENOMIC DNA]</scope>
    <source>
        <strain evidence="3">pt0022</strain>
    </source>
</reference>
<organism evidence="3 4">
    <name type="scientific">Wuchereria bancrofti</name>
    <dbReference type="NCBI Taxonomy" id="6293"/>
    <lineage>
        <taxon>Eukaryota</taxon>
        <taxon>Metazoa</taxon>
        <taxon>Ecdysozoa</taxon>
        <taxon>Nematoda</taxon>
        <taxon>Chromadorea</taxon>
        <taxon>Rhabditida</taxon>
        <taxon>Spirurina</taxon>
        <taxon>Spiruromorpha</taxon>
        <taxon>Filarioidea</taxon>
        <taxon>Onchocercidae</taxon>
        <taxon>Wuchereria</taxon>
    </lineage>
</organism>
<accession>A0AAF5PW75</accession>
<reference evidence="4" key="3">
    <citation type="submission" date="2024-02" db="UniProtKB">
        <authorList>
            <consortium name="WormBaseParasite"/>
        </authorList>
    </citation>
    <scope>IDENTIFICATION</scope>
    <source>
        <strain evidence="4">pt0022</strain>
    </source>
</reference>
<dbReference type="Proteomes" id="UP000093561">
    <property type="component" value="Unassembled WGS sequence"/>
</dbReference>
<proteinExistence type="predicted"/>
<evidence type="ECO:0000313" key="3">
    <source>
        <dbReference type="Proteomes" id="UP000093561"/>
    </source>
</evidence>
<reference evidence="3" key="2">
    <citation type="journal article" date="2016" name="Mol. Ecol.">
        <title>Population genomics of the filarial nematode parasite Wuchereria bancrofti from mosquitoes.</title>
        <authorList>
            <person name="Small S.T."/>
            <person name="Reimer L.J."/>
            <person name="Tisch D.J."/>
            <person name="King C.L."/>
            <person name="Christensen B.M."/>
            <person name="Siba P.M."/>
            <person name="Kazura J.W."/>
            <person name="Serre D."/>
            <person name="Zimmerman P.A."/>
        </authorList>
    </citation>
    <scope>NUCLEOTIDE SEQUENCE</scope>
    <source>
        <strain evidence="3">pt0022</strain>
    </source>
</reference>
<dbReference type="AlphaFoldDB" id="A0AAF5PW75"/>
<feature type="region of interest" description="Disordered" evidence="2">
    <location>
        <begin position="208"/>
        <end position="233"/>
    </location>
</feature>
<dbReference type="WBParaSite" id="mrna-Wban_06298">
    <property type="protein sequence ID" value="mrna-Wban_06298"/>
    <property type="gene ID" value="Wban_06298"/>
</dbReference>
<feature type="region of interest" description="Disordered" evidence="2">
    <location>
        <begin position="1"/>
        <end position="27"/>
    </location>
</feature>
<protein>
    <submittedName>
        <fullName evidence="4">Uncharacterized protein</fullName>
    </submittedName>
</protein>
<feature type="coiled-coil region" evidence="1">
    <location>
        <begin position="112"/>
        <end position="178"/>
    </location>
</feature>
<name>A0AAF5PW75_WUCBA</name>
<evidence type="ECO:0000256" key="1">
    <source>
        <dbReference type="SAM" id="Coils"/>
    </source>
</evidence>
<feature type="compositionally biased region" description="Polar residues" evidence="2">
    <location>
        <begin position="1"/>
        <end position="10"/>
    </location>
</feature>
<feature type="compositionally biased region" description="Acidic residues" evidence="2">
    <location>
        <begin position="221"/>
        <end position="233"/>
    </location>
</feature>